<name>A0ACD3Q4L2_LARCR</name>
<comment type="caution">
    <text evidence="1">The sequence shown here is derived from an EMBL/GenBank/DDBJ whole genome shotgun (WGS) entry which is preliminary data.</text>
</comment>
<organism evidence="1 2">
    <name type="scientific">Larimichthys crocea</name>
    <name type="common">Large yellow croaker</name>
    <name type="synonym">Pseudosciaena crocea</name>
    <dbReference type="NCBI Taxonomy" id="215358"/>
    <lineage>
        <taxon>Eukaryota</taxon>
        <taxon>Metazoa</taxon>
        <taxon>Chordata</taxon>
        <taxon>Craniata</taxon>
        <taxon>Vertebrata</taxon>
        <taxon>Euteleostomi</taxon>
        <taxon>Actinopterygii</taxon>
        <taxon>Neopterygii</taxon>
        <taxon>Teleostei</taxon>
        <taxon>Neoteleostei</taxon>
        <taxon>Acanthomorphata</taxon>
        <taxon>Eupercaria</taxon>
        <taxon>Sciaenidae</taxon>
        <taxon>Larimichthys</taxon>
    </lineage>
</organism>
<evidence type="ECO:0000313" key="2">
    <source>
        <dbReference type="Proteomes" id="UP000793456"/>
    </source>
</evidence>
<accession>A0ACD3Q4L2</accession>
<dbReference type="EMBL" id="CM011697">
    <property type="protein sequence ID" value="TMS01993.1"/>
    <property type="molecule type" value="Genomic_DNA"/>
</dbReference>
<evidence type="ECO:0000313" key="1">
    <source>
        <dbReference type="EMBL" id="TMS01993.1"/>
    </source>
</evidence>
<protein>
    <submittedName>
        <fullName evidence="1">Uncharacterized protein</fullName>
    </submittedName>
</protein>
<gene>
    <name evidence="1" type="ORF">E3U43_007533</name>
</gene>
<sequence length="1105" mass="123044">MHNLNTELFFTHRHPVVGPRLTSKNVKSLASTSAQTFQNRHQKNSRGSRSRSRSSSPIRRRGLEGRRERRRSLSRSPHRSKYAHRSPERRSSPRRKDERRSSPRRNDKRRSSLRRNDKRQSSPRRSDKRRSSPRRNDERRSSPRRNDERRSSPRRNDERRSSPRRSDRRRSSPRRSHERQSTEGSSPQRKKLSNAEKLAKKLLETSAVQSLSKQSDLETVVKTLAPLLAELTKMKSSSSNSSLSSSEGKEPSLSPAGGKRSSSTVSFSSPQKSEETDLNKQENPPQKSTVKHFETLKSLKQRLQDSSELTINFEPHGTTPSDVAMDTSNLKLIKRARKNKEGENIKSAATVKVSMGTDLEPLKEQAKAIEGAVGKSDHKVSAESIAAKSVESETKLETSSEMHPPREHGEDISQAQSLEMNVNLSTLKDQKMNKEEGKEDDADKRIEDKEDENDSENYQILNPCDDRAEEQLDDGDRVTILVQDDSCAVKQLSEEDANPDIDKSDDEFFYSGKDERPSNRSGDPAAPKKEETEKSPKKQDKEVKKYEMRTKKDNTAGVSKDDKEATEEMVYENVDYVEGEPVQDAVTTERSGRRRSARGKKEDKITLKPLETSEKPKGDEEATYKILDSVEEETADDEPTVTTRSTGAKSESTSKKAASLSSASESSPEISTDSSETTKSPTKPSSSAPSLSTEIPSSPGQKTQQSKTASSSKASNTASSGRSTRSSSAARERGKITSTATVEVSMETPKPLREEATVTESAVTVSDHKASAEGTAAKTETEIETSSERDSPSQEQGVELSQGQSLEIVNVNTLKDQKKSEEEGKKDDADKHIEDDDNIENYQILDSVDDQTDEQIEDGNEDDSSKIQQTRPEKGQTVGDEGKACPEEDSEMEINSPFQVLDSVTEDQAAMSHLVQDDDSTLKQLSEEGATPVVDRSEGKDAVGKDQETNDKDHFQVLDTCSVQALGGKGDGENKRHKEEEEVKLVSAESCKASKDVETPDDQILNEDQPVQDNDNKDHDSDVTEQETFEILDSIDDQTATEDDGQKHETDEISKEEVSPREEDQDSYQVIDSLEDQPTTTEPESETDKKGKRTKRGEATATKDE</sequence>
<dbReference type="Proteomes" id="UP000793456">
    <property type="component" value="Chromosome XXIV"/>
</dbReference>
<reference evidence="1" key="1">
    <citation type="submission" date="2018-11" db="EMBL/GenBank/DDBJ databases">
        <title>The sequence and de novo assembly of Larimichthys crocea genome using PacBio and Hi-C technologies.</title>
        <authorList>
            <person name="Xu P."/>
            <person name="Chen B."/>
            <person name="Zhou Z."/>
            <person name="Ke Q."/>
            <person name="Wu Y."/>
            <person name="Bai H."/>
            <person name="Pu F."/>
        </authorList>
    </citation>
    <scope>NUCLEOTIDE SEQUENCE</scope>
    <source>
        <tissue evidence="1">Muscle</tissue>
    </source>
</reference>
<proteinExistence type="predicted"/>
<keyword evidence="2" id="KW-1185">Reference proteome</keyword>